<reference evidence="1 2" key="1">
    <citation type="submission" date="2018-09" db="EMBL/GenBank/DDBJ databases">
        <title>Genomic Encyclopedia of Type Strains, Phase III (KMG-III): the genomes of soil and plant-associated and newly described type strains.</title>
        <authorList>
            <person name="Whitman W."/>
        </authorList>
    </citation>
    <scope>NUCLEOTIDE SEQUENCE [LARGE SCALE GENOMIC DNA]</scope>
    <source>
        <strain evidence="1 2">CECT 7938</strain>
    </source>
</reference>
<proteinExistence type="predicted"/>
<evidence type="ECO:0000313" key="1">
    <source>
        <dbReference type="EMBL" id="RKE46956.1"/>
    </source>
</evidence>
<dbReference type="Proteomes" id="UP000286246">
    <property type="component" value="Unassembled WGS sequence"/>
</dbReference>
<protein>
    <submittedName>
        <fullName evidence="1">Uncharacterized protein</fullName>
    </submittedName>
</protein>
<keyword evidence="2" id="KW-1185">Reference proteome</keyword>
<organism evidence="1 2">
    <name type="scientific">Sphingobacterium detergens</name>
    <dbReference type="NCBI Taxonomy" id="1145106"/>
    <lineage>
        <taxon>Bacteria</taxon>
        <taxon>Pseudomonadati</taxon>
        <taxon>Bacteroidota</taxon>
        <taxon>Sphingobacteriia</taxon>
        <taxon>Sphingobacteriales</taxon>
        <taxon>Sphingobacteriaceae</taxon>
        <taxon>Sphingobacterium</taxon>
    </lineage>
</organism>
<name>A0A420AR70_SPHD1</name>
<sequence>MLYAKAKRRNTKSIIAPTNRHNGVNIVAFGAL</sequence>
<comment type="caution">
    <text evidence="1">The sequence shown here is derived from an EMBL/GenBank/DDBJ whole genome shotgun (WGS) entry which is preliminary data.</text>
</comment>
<evidence type="ECO:0000313" key="2">
    <source>
        <dbReference type="Proteomes" id="UP000286246"/>
    </source>
</evidence>
<dbReference type="AlphaFoldDB" id="A0A420AR70"/>
<gene>
    <name evidence="1" type="ORF">DFQ12_4114</name>
</gene>
<dbReference type="EMBL" id="RAPY01000004">
    <property type="protein sequence ID" value="RKE46956.1"/>
    <property type="molecule type" value="Genomic_DNA"/>
</dbReference>
<accession>A0A420AR70</accession>